<reference evidence="1" key="1">
    <citation type="submission" date="2020-05" db="EMBL/GenBank/DDBJ databases">
        <authorList>
            <person name="Chiriac C."/>
            <person name="Salcher M."/>
            <person name="Ghai R."/>
            <person name="Kavagutti S V."/>
        </authorList>
    </citation>
    <scope>NUCLEOTIDE SEQUENCE</scope>
</reference>
<accession>A0A6J6XXS0</accession>
<organism evidence="1">
    <name type="scientific">freshwater metagenome</name>
    <dbReference type="NCBI Taxonomy" id="449393"/>
    <lineage>
        <taxon>unclassified sequences</taxon>
        <taxon>metagenomes</taxon>
        <taxon>ecological metagenomes</taxon>
    </lineage>
</organism>
<dbReference type="AlphaFoldDB" id="A0A6J6XXS0"/>
<proteinExistence type="predicted"/>
<gene>
    <name evidence="1" type="ORF">UFOPK3046_00620</name>
</gene>
<sequence length="337" mass="35388">MNAFSQAEAEQVLSLAPSTPSDLGLFSSNTLFGQPGIYPNGPPMHPAVGPPLNEQQAAATLADLLPPGIAGEMINLFADPELQARVPDLSVRAGLLLLSGGPAQALLNAFLQGETEVLRLGVGIPDGEGRVIGFEVEESDQSRRVLNTRYKSEHPAFIAPSLAHALCHHGDRASNAEEATLHGILGAVHAWLLASNPSLSAAQTELSRRQASLTITLLNARSPGSWLASVRCPDGPGTIPEGNPILQCPDLWSIPFTSRADSDCDLSVPVPVQQALACLASESAAAVPERYSDSLGEWLTANLGRGRFFGAVPRAQAGWALGLLNRGGTPEPTNNEK</sequence>
<dbReference type="EMBL" id="CAFAAQ010000039">
    <property type="protein sequence ID" value="CAB4802000.1"/>
    <property type="molecule type" value="Genomic_DNA"/>
</dbReference>
<evidence type="ECO:0000313" key="1">
    <source>
        <dbReference type="EMBL" id="CAB4802000.1"/>
    </source>
</evidence>
<name>A0A6J6XXS0_9ZZZZ</name>
<protein>
    <submittedName>
        <fullName evidence="1">Unannotated protein</fullName>
    </submittedName>
</protein>